<evidence type="ECO:0000313" key="2">
    <source>
        <dbReference type="EMBL" id="CUU69957.1"/>
    </source>
</evidence>
<reference evidence="2 3" key="1">
    <citation type="submission" date="2015-11" db="EMBL/GenBank/DDBJ databases">
        <authorList>
            <consortium name="Pathogen Informatics"/>
        </authorList>
    </citation>
    <scope>NUCLEOTIDE SEQUENCE [LARGE SCALE GENOMIC DNA]</scope>
    <source>
        <strain evidence="2 3">006A-0059</strain>
    </source>
</reference>
<keyword evidence="1" id="KW-0472">Membrane</keyword>
<proteinExistence type="predicted"/>
<evidence type="ECO:0000256" key="1">
    <source>
        <dbReference type="SAM" id="Phobius"/>
    </source>
</evidence>
<sequence>MRFLRIFQAFIVVVLLALFLPKFIDSIFAKSDVKVNLYYSEILDKFIIQSGQNYQILGDKNITKDEFMANLPFKFYSYLLAKGIFPECFSEFANEDKIRANSLNLMIKPDIYNQKPLEIWTIFESNPPYLKLSFNDYALRAKKDSLEFVNLFSLKIEKELSAIYTNALKNSGFSFPIKHFFTNPTTKKPFDEGAFIVDSLNQIYHLKIIDGKPSVKKTDIKDGDLIIVSENTKKEFYAAILSKNSVKLISYDDYKLIELPSGDYDPSTDKFALYITPISKSVVIHKKDKILGYRLDDNYAINSAFQYDILRETTAKDIKEMILPFEIRNLSSYLYGFKFEGVYVKALILNLILCCLSTLLYGRSELIRHIFVLIFGIYGFIAMIFMAP</sequence>
<keyword evidence="1" id="KW-1133">Transmembrane helix</keyword>
<feature type="transmembrane region" description="Helical" evidence="1">
    <location>
        <begin position="369"/>
        <end position="387"/>
    </location>
</feature>
<dbReference type="AlphaFoldDB" id="A0A0S4R9Z8"/>
<dbReference type="InterPro" id="IPR032333">
    <property type="entry name" value="DUF4857"/>
</dbReference>
<name>A0A0S4R9Z8_CAMHY</name>
<organism evidence="2 3">
    <name type="scientific">Campylobacter hyointestinalis subsp. hyointestinalis</name>
    <dbReference type="NCBI Taxonomy" id="91352"/>
    <lineage>
        <taxon>Bacteria</taxon>
        <taxon>Pseudomonadati</taxon>
        <taxon>Campylobacterota</taxon>
        <taxon>Epsilonproteobacteria</taxon>
        <taxon>Campylobacterales</taxon>
        <taxon>Campylobacteraceae</taxon>
        <taxon>Campylobacter</taxon>
    </lineage>
</organism>
<dbReference type="Pfam" id="PF16149">
    <property type="entry name" value="DUF4857"/>
    <property type="match status" value="1"/>
</dbReference>
<dbReference type="EMBL" id="FAVB01000001">
    <property type="protein sequence ID" value="CUU69957.1"/>
    <property type="molecule type" value="Genomic_DNA"/>
</dbReference>
<evidence type="ECO:0000313" key="3">
    <source>
        <dbReference type="Proteomes" id="UP000052237"/>
    </source>
</evidence>
<dbReference type="RefSeq" id="WP_059434889.1">
    <property type="nucleotide sequence ID" value="NZ_FAVB01000001.1"/>
</dbReference>
<dbReference type="Proteomes" id="UP000052237">
    <property type="component" value="Unassembled WGS sequence"/>
</dbReference>
<protein>
    <recommendedName>
        <fullName evidence="4">DUF4857 domain-containing protein</fullName>
    </recommendedName>
</protein>
<accession>A0A0S4R9Z8</accession>
<feature type="transmembrane region" description="Helical" evidence="1">
    <location>
        <begin position="342"/>
        <end position="362"/>
    </location>
</feature>
<keyword evidence="1" id="KW-0812">Transmembrane</keyword>
<gene>
    <name evidence="2" type="ORF">ERS686654_00203</name>
</gene>
<evidence type="ECO:0008006" key="4">
    <source>
        <dbReference type="Google" id="ProtNLM"/>
    </source>
</evidence>
<keyword evidence="3" id="KW-1185">Reference proteome</keyword>
<comment type="caution">
    <text evidence="2">The sequence shown here is derived from an EMBL/GenBank/DDBJ whole genome shotgun (WGS) entry which is preliminary data.</text>
</comment>